<accession>F2JQ65</accession>
<dbReference type="CDD" id="cd06261">
    <property type="entry name" value="TM_PBP2"/>
    <property type="match status" value="1"/>
</dbReference>
<dbReference type="Proteomes" id="UP000008467">
    <property type="component" value="Chromosome"/>
</dbReference>
<evidence type="ECO:0000256" key="2">
    <source>
        <dbReference type="ARBA" id="ARBA00010072"/>
    </source>
</evidence>
<dbReference type="InterPro" id="IPR043429">
    <property type="entry name" value="ArtM/GltK/GlnP/TcyL/YhdX-like"/>
</dbReference>
<gene>
    <name evidence="11" type="ordered locus">Clole_0880</name>
</gene>
<dbReference type="GO" id="GO:0022857">
    <property type="term" value="F:transmembrane transporter activity"/>
    <property type="evidence" value="ECO:0007669"/>
    <property type="project" value="InterPro"/>
</dbReference>
<evidence type="ECO:0000256" key="3">
    <source>
        <dbReference type="ARBA" id="ARBA00022448"/>
    </source>
</evidence>
<evidence type="ECO:0000313" key="11">
    <source>
        <dbReference type="EMBL" id="ADZ82613.1"/>
    </source>
</evidence>
<evidence type="ECO:0000256" key="4">
    <source>
        <dbReference type="ARBA" id="ARBA00022475"/>
    </source>
</evidence>
<keyword evidence="8 9" id="KW-0472">Membrane</keyword>
<dbReference type="Pfam" id="PF00528">
    <property type="entry name" value="BPD_transp_1"/>
    <property type="match status" value="1"/>
</dbReference>
<feature type="transmembrane region" description="Helical" evidence="9">
    <location>
        <begin position="20"/>
        <end position="41"/>
    </location>
</feature>
<dbReference type="InterPro" id="IPR000515">
    <property type="entry name" value="MetI-like"/>
</dbReference>
<dbReference type="PROSITE" id="PS50928">
    <property type="entry name" value="ABC_TM1"/>
    <property type="match status" value="1"/>
</dbReference>
<evidence type="ECO:0000256" key="9">
    <source>
        <dbReference type="RuleBase" id="RU363032"/>
    </source>
</evidence>
<evidence type="ECO:0000313" key="12">
    <source>
        <dbReference type="Proteomes" id="UP000008467"/>
    </source>
</evidence>
<name>F2JQ65_CELLD</name>
<keyword evidence="6" id="KW-0029">Amino-acid transport</keyword>
<dbReference type="PANTHER" id="PTHR30614:SF37">
    <property type="entry name" value="AMINO-ACID ABC TRANSPORTER PERMEASE PROTEIN YHDX-RELATED"/>
    <property type="match status" value="1"/>
</dbReference>
<dbReference type="RefSeq" id="WP_013655914.1">
    <property type="nucleotide sequence ID" value="NC_015275.1"/>
</dbReference>
<dbReference type="GO" id="GO:0043190">
    <property type="term" value="C:ATP-binding cassette (ABC) transporter complex"/>
    <property type="evidence" value="ECO:0007669"/>
    <property type="project" value="InterPro"/>
</dbReference>
<evidence type="ECO:0000256" key="1">
    <source>
        <dbReference type="ARBA" id="ARBA00004651"/>
    </source>
</evidence>
<dbReference type="KEGG" id="cle:Clole_0880"/>
<dbReference type="PANTHER" id="PTHR30614">
    <property type="entry name" value="MEMBRANE COMPONENT OF AMINO ACID ABC TRANSPORTER"/>
    <property type="match status" value="1"/>
</dbReference>
<keyword evidence="3 9" id="KW-0813">Transport</keyword>
<dbReference type="NCBIfam" id="TIGR01726">
    <property type="entry name" value="HEQRo_perm_3TM"/>
    <property type="match status" value="1"/>
</dbReference>
<comment type="similarity">
    <text evidence="2">Belongs to the binding-protein-dependent transport system permease family. HisMQ subfamily.</text>
</comment>
<dbReference type="SUPFAM" id="SSF161098">
    <property type="entry name" value="MetI-like"/>
    <property type="match status" value="1"/>
</dbReference>
<dbReference type="STRING" id="642492.Clole_0880"/>
<evidence type="ECO:0000256" key="5">
    <source>
        <dbReference type="ARBA" id="ARBA00022692"/>
    </source>
</evidence>
<comment type="subcellular location">
    <subcellularLocation>
        <location evidence="1 9">Cell membrane</location>
        <topology evidence="1 9">Multi-pass membrane protein</topology>
    </subcellularLocation>
</comment>
<dbReference type="AlphaFoldDB" id="F2JQ65"/>
<sequence>MDISAIERYVPLYVEAAKLTLTLGGVGIVLAVLVGFICAMIRYYKIPIAKQVVGAYIELSRNTPLLIQLFFLYYGLPKLGVKISAETCAVIGLTFLGGSYMAEAFRSGLEAVSKSQIESGLSIGLNEWQLIQHVILPQAFAVAMPGIGANIIFLLKETSIFSAVALADLMFVAKDLIGMYYKTDEALFLLVIAYLIILLPLSILFTWIERRMRYAGFGN</sequence>
<keyword evidence="4" id="KW-1003">Cell membrane</keyword>
<dbReference type="EMBL" id="CP002582">
    <property type="protein sequence ID" value="ADZ82613.1"/>
    <property type="molecule type" value="Genomic_DNA"/>
</dbReference>
<dbReference type="InterPro" id="IPR010065">
    <property type="entry name" value="AA_ABC_transptr_permease_3TM"/>
</dbReference>
<keyword evidence="7 9" id="KW-1133">Transmembrane helix</keyword>
<protein>
    <submittedName>
        <fullName evidence="11">Polar amino acid ABC transporter, inner membrane subunit</fullName>
    </submittedName>
</protein>
<dbReference type="InterPro" id="IPR035906">
    <property type="entry name" value="MetI-like_sf"/>
</dbReference>
<feature type="transmembrane region" description="Helical" evidence="9">
    <location>
        <begin position="187"/>
        <end position="208"/>
    </location>
</feature>
<feature type="domain" description="ABC transmembrane type-1" evidence="10">
    <location>
        <begin position="17"/>
        <end position="209"/>
    </location>
</feature>
<feature type="transmembrane region" description="Helical" evidence="9">
    <location>
        <begin position="160"/>
        <end position="181"/>
    </location>
</feature>
<dbReference type="HOGENOM" id="CLU_019602_1_0_9"/>
<dbReference type="eggNOG" id="COG0765">
    <property type="taxonomic scope" value="Bacteria"/>
</dbReference>
<dbReference type="Gene3D" id="1.10.3720.10">
    <property type="entry name" value="MetI-like"/>
    <property type="match status" value="1"/>
</dbReference>
<proteinExistence type="inferred from homology"/>
<organism evidence="11 12">
    <name type="scientific">Cellulosilyticum lentocellum (strain ATCC 49066 / DSM 5427 / NCIMB 11756 / RHM5)</name>
    <name type="common">Clostridium lentocellum</name>
    <dbReference type="NCBI Taxonomy" id="642492"/>
    <lineage>
        <taxon>Bacteria</taxon>
        <taxon>Bacillati</taxon>
        <taxon>Bacillota</taxon>
        <taxon>Clostridia</taxon>
        <taxon>Lachnospirales</taxon>
        <taxon>Cellulosilyticaceae</taxon>
        <taxon>Cellulosilyticum</taxon>
    </lineage>
</organism>
<evidence type="ECO:0000259" key="10">
    <source>
        <dbReference type="PROSITE" id="PS50928"/>
    </source>
</evidence>
<reference evidence="11 12" key="1">
    <citation type="journal article" date="2011" name="J. Bacteriol.">
        <title>Complete genome sequence of the cellulose-degrading bacterium Cellulosilyticum lentocellum.</title>
        <authorList>
            <consortium name="US DOE Joint Genome Institute"/>
            <person name="Miller D.A."/>
            <person name="Suen G."/>
            <person name="Bruce D."/>
            <person name="Copeland A."/>
            <person name="Cheng J.F."/>
            <person name="Detter C."/>
            <person name="Goodwin L.A."/>
            <person name="Han C.S."/>
            <person name="Hauser L.J."/>
            <person name="Land M.L."/>
            <person name="Lapidus A."/>
            <person name="Lucas S."/>
            <person name="Meincke L."/>
            <person name="Pitluck S."/>
            <person name="Tapia R."/>
            <person name="Teshima H."/>
            <person name="Woyke T."/>
            <person name="Fox B.G."/>
            <person name="Angert E.R."/>
            <person name="Currie C.R."/>
        </authorList>
    </citation>
    <scope>NUCLEOTIDE SEQUENCE [LARGE SCALE GENOMIC DNA]</scope>
    <source>
        <strain evidence="12">ATCC 49066 / DSM 5427 / NCIMB 11756 / RHM5</strain>
    </source>
</reference>
<dbReference type="GO" id="GO:0006865">
    <property type="term" value="P:amino acid transport"/>
    <property type="evidence" value="ECO:0007669"/>
    <property type="project" value="UniProtKB-KW"/>
</dbReference>
<keyword evidence="5 9" id="KW-0812">Transmembrane</keyword>
<keyword evidence="12" id="KW-1185">Reference proteome</keyword>
<evidence type="ECO:0000256" key="6">
    <source>
        <dbReference type="ARBA" id="ARBA00022970"/>
    </source>
</evidence>
<evidence type="ECO:0000256" key="7">
    <source>
        <dbReference type="ARBA" id="ARBA00022989"/>
    </source>
</evidence>
<evidence type="ECO:0000256" key="8">
    <source>
        <dbReference type="ARBA" id="ARBA00023136"/>
    </source>
</evidence>